<evidence type="ECO:0000259" key="1">
    <source>
        <dbReference type="Pfam" id="PF07992"/>
    </source>
</evidence>
<comment type="caution">
    <text evidence="2">The sequence shown here is derived from an EMBL/GenBank/DDBJ whole genome shotgun (WGS) entry which is preliminary data.</text>
</comment>
<dbReference type="SUPFAM" id="SSF51905">
    <property type="entry name" value="FAD/NAD(P)-binding domain"/>
    <property type="match status" value="1"/>
</dbReference>
<name>X0ZB05_9ZZZZ</name>
<feature type="non-terminal residue" evidence="2">
    <location>
        <position position="1"/>
    </location>
</feature>
<sequence length="239" mass="26431">RAQDEYKIGFTRSRPASIREDPKTNNLIISYVENGEPKEEEFDMVVLSVGIDAPKDAGRLSEKLGIELNEHNFAATKKFFPLSTSKDGIFVCGAFSSPKDIPDTVAQASAAASKASAIISTERGALIAKREVIPEKDVRLEGPRIGVFVCHCGINIGGVVRVPEVVEYARTLPNVTYAEHNLYTCSQDTQERIKEMVKERNLNRVIVASCTPRTHEPLFQATVSESGLNQYLFEMANIR</sequence>
<dbReference type="AlphaFoldDB" id="X0ZB05"/>
<feature type="non-terminal residue" evidence="2">
    <location>
        <position position="239"/>
    </location>
</feature>
<reference evidence="2" key="1">
    <citation type="journal article" date="2014" name="Front. Microbiol.">
        <title>High frequency of phylogenetically diverse reductive dehalogenase-homologous genes in deep subseafloor sedimentary metagenomes.</title>
        <authorList>
            <person name="Kawai M."/>
            <person name="Futagami T."/>
            <person name="Toyoda A."/>
            <person name="Takaki Y."/>
            <person name="Nishi S."/>
            <person name="Hori S."/>
            <person name="Arai W."/>
            <person name="Tsubouchi T."/>
            <person name="Morono Y."/>
            <person name="Uchiyama I."/>
            <person name="Ito T."/>
            <person name="Fujiyama A."/>
            <person name="Inagaki F."/>
            <person name="Takami H."/>
        </authorList>
    </citation>
    <scope>NUCLEOTIDE SEQUENCE</scope>
    <source>
        <strain evidence="2">Expedition CK06-06</strain>
    </source>
</reference>
<dbReference type="Gene3D" id="3.50.50.60">
    <property type="entry name" value="FAD/NAD(P)-binding domain"/>
    <property type="match status" value="2"/>
</dbReference>
<dbReference type="InterPro" id="IPR023753">
    <property type="entry name" value="FAD/NAD-binding_dom"/>
</dbReference>
<feature type="domain" description="FAD/NAD(P)-binding" evidence="1">
    <location>
        <begin position="18"/>
        <end position="111"/>
    </location>
</feature>
<dbReference type="InterPro" id="IPR036188">
    <property type="entry name" value="FAD/NAD-bd_sf"/>
</dbReference>
<dbReference type="EMBL" id="BARS01050137">
    <property type="protein sequence ID" value="GAG45566.1"/>
    <property type="molecule type" value="Genomic_DNA"/>
</dbReference>
<proteinExistence type="predicted"/>
<accession>X0ZB05</accession>
<protein>
    <recommendedName>
        <fullName evidence="1">FAD/NAD(P)-binding domain-containing protein</fullName>
    </recommendedName>
</protein>
<organism evidence="2">
    <name type="scientific">marine sediment metagenome</name>
    <dbReference type="NCBI Taxonomy" id="412755"/>
    <lineage>
        <taxon>unclassified sequences</taxon>
        <taxon>metagenomes</taxon>
        <taxon>ecological metagenomes</taxon>
    </lineage>
</organism>
<gene>
    <name evidence="2" type="ORF">S01H1_74898</name>
</gene>
<evidence type="ECO:0000313" key="2">
    <source>
        <dbReference type="EMBL" id="GAG45566.1"/>
    </source>
</evidence>
<dbReference type="GO" id="GO:0016491">
    <property type="term" value="F:oxidoreductase activity"/>
    <property type="evidence" value="ECO:0007669"/>
    <property type="project" value="InterPro"/>
</dbReference>
<dbReference type="Pfam" id="PF07992">
    <property type="entry name" value="Pyr_redox_2"/>
    <property type="match status" value="1"/>
</dbReference>